<keyword evidence="3" id="KW-1185">Reference proteome</keyword>
<gene>
    <name evidence="2" type="ORF">DFH08DRAFT_803370</name>
</gene>
<reference evidence="2" key="1">
    <citation type="submission" date="2023-03" db="EMBL/GenBank/DDBJ databases">
        <title>Massive genome expansion in bonnet fungi (Mycena s.s.) driven by repeated elements and novel gene families across ecological guilds.</title>
        <authorList>
            <consortium name="Lawrence Berkeley National Laboratory"/>
            <person name="Harder C.B."/>
            <person name="Miyauchi S."/>
            <person name="Viragh M."/>
            <person name="Kuo A."/>
            <person name="Thoen E."/>
            <person name="Andreopoulos B."/>
            <person name="Lu D."/>
            <person name="Skrede I."/>
            <person name="Drula E."/>
            <person name="Henrissat B."/>
            <person name="Morin E."/>
            <person name="Kohler A."/>
            <person name="Barry K."/>
            <person name="LaButti K."/>
            <person name="Morin E."/>
            <person name="Salamov A."/>
            <person name="Lipzen A."/>
            <person name="Mereny Z."/>
            <person name="Hegedus B."/>
            <person name="Baldrian P."/>
            <person name="Stursova M."/>
            <person name="Weitz H."/>
            <person name="Taylor A."/>
            <person name="Grigoriev I.V."/>
            <person name="Nagy L.G."/>
            <person name="Martin F."/>
            <person name="Kauserud H."/>
        </authorList>
    </citation>
    <scope>NUCLEOTIDE SEQUENCE</scope>
    <source>
        <strain evidence="2">CBHHK002</strain>
    </source>
</reference>
<comment type="caution">
    <text evidence="2">The sequence shown here is derived from an EMBL/GenBank/DDBJ whole genome shotgun (WGS) entry which is preliminary data.</text>
</comment>
<protein>
    <submittedName>
        <fullName evidence="2">Uncharacterized protein</fullName>
    </submittedName>
</protein>
<evidence type="ECO:0000313" key="2">
    <source>
        <dbReference type="EMBL" id="KAJ7355327.1"/>
    </source>
</evidence>
<feature type="region of interest" description="Disordered" evidence="1">
    <location>
        <begin position="105"/>
        <end position="127"/>
    </location>
</feature>
<dbReference type="EMBL" id="JARIHO010000009">
    <property type="protein sequence ID" value="KAJ7355327.1"/>
    <property type="molecule type" value="Genomic_DNA"/>
</dbReference>
<accession>A0AAD7AE22</accession>
<name>A0AAD7AE22_9AGAR</name>
<dbReference type="Proteomes" id="UP001218218">
    <property type="component" value="Unassembled WGS sequence"/>
</dbReference>
<sequence>MCARILEKGEDASTRRQAVKTNLVKGMTMIKGMMKFEFLLEGSHAQPSRRAHKLRNMACSGPPVPKQKGTGMNRRPFLVVGMVAIVKNLGARRSEMNYELQGYKAGSSSICDTPTSPRSPATCSSASSKNRQKSLTLRYWSSVPLVWCARSKRVNAPRKCANTSELGGARVVGKGDAQSPARLASAVFHIAEDGGFNWTHAEVNLERGLAPRGPERFPIQICRNDEVFQPLWDMHGQRQWDGCAICAHMSTYWSRMSEPPIQAGGGWQDEMVQQSFGLLQEGSDVEELKSRELRSLRTVWGWDCEVDYHVQFKKKKAIDWRRGNLKEHIERRKSDKKWGLPDRLGDRRRECAASTTLLQDSLMELMLFCRHWYDAEEKDEARG</sequence>
<proteinExistence type="predicted"/>
<organism evidence="2 3">
    <name type="scientific">Mycena albidolilacea</name>
    <dbReference type="NCBI Taxonomy" id="1033008"/>
    <lineage>
        <taxon>Eukaryota</taxon>
        <taxon>Fungi</taxon>
        <taxon>Dikarya</taxon>
        <taxon>Basidiomycota</taxon>
        <taxon>Agaricomycotina</taxon>
        <taxon>Agaricomycetes</taxon>
        <taxon>Agaricomycetidae</taxon>
        <taxon>Agaricales</taxon>
        <taxon>Marasmiineae</taxon>
        <taxon>Mycenaceae</taxon>
        <taxon>Mycena</taxon>
    </lineage>
</organism>
<feature type="compositionally biased region" description="Polar residues" evidence="1">
    <location>
        <begin position="106"/>
        <end position="127"/>
    </location>
</feature>
<evidence type="ECO:0000313" key="3">
    <source>
        <dbReference type="Proteomes" id="UP001218218"/>
    </source>
</evidence>
<evidence type="ECO:0000256" key="1">
    <source>
        <dbReference type="SAM" id="MobiDB-lite"/>
    </source>
</evidence>
<dbReference type="AlphaFoldDB" id="A0AAD7AE22"/>